<dbReference type="InterPro" id="IPR003680">
    <property type="entry name" value="Flavodoxin_fold"/>
</dbReference>
<protein>
    <recommendedName>
        <fullName evidence="6">FMN dependent NADH:quinone oxidoreductase</fullName>
        <ecNumber evidence="6">1.6.5.-</ecNumber>
    </recommendedName>
    <alternativeName>
        <fullName evidence="6">Azo-dye reductase</fullName>
    </alternativeName>
    <alternativeName>
        <fullName evidence="6">FMN-dependent NADH-azo compound oxidoreductase</fullName>
    </alternativeName>
    <alternativeName>
        <fullName evidence="6">FMN-dependent NADH-azoreductase</fullName>
        <ecNumber evidence="6">1.7.1.17</ecNumber>
    </alternativeName>
</protein>
<dbReference type="RefSeq" id="WP_244280995.1">
    <property type="nucleotide sequence ID" value="NZ_FOCL01000004.1"/>
</dbReference>
<dbReference type="InterPro" id="IPR050104">
    <property type="entry name" value="FMN-dep_NADH:Q_OxRdtase_AzoR1"/>
</dbReference>
<comment type="catalytic activity">
    <reaction evidence="6">
        <text>2 a quinone + NADH + H(+) = 2 a 1,4-benzosemiquinone + NAD(+)</text>
        <dbReference type="Rhea" id="RHEA:65952"/>
        <dbReference type="ChEBI" id="CHEBI:15378"/>
        <dbReference type="ChEBI" id="CHEBI:57540"/>
        <dbReference type="ChEBI" id="CHEBI:57945"/>
        <dbReference type="ChEBI" id="CHEBI:132124"/>
        <dbReference type="ChEBI" id="CHEBI:134225"/>
    </reaction>
</comment>
<evidence type="ECO:0000256" key="3">
    <source>
        <dbReference type="ARBA" id="ARBA00023002"/>
    </source>
</evidence>
<keyword evidence="1 6" id="KW-0285">Flavoprotein</keyword>
<accession>A0A1H8J882</accession>
<dbReference type="InterPro" id="IPR023048">
    <property type="entry name" value="NADH:quinone_OxRdtase_FMN_depd"/>
</dbReference>
<name>A0A1H8J882_9SPHI</name>
<comment type="subunit">
    <text evidence="6">Homodimer.</text>
</comment>
<keyword evidence="9" id="KW-1185">Reference proteome</keyword>
<gene>
    <name evidence="6" type="primary">azoR</name>
    <name evidence="8" type="ORF">SAMN05192574_10475</name>
</gene>
<dbReference type="AlphaFoldDB" id="A0A1H8J882"/>
<keyword evidence="3 6" id="KW-0560">Oxidoreductase</keyword>
<dbReference type="STRING" id="551995.SAMN05192574_10475"/>
<dbReference type="Gene3D" id="3.40.50.360">
    <property type="match status" value="1"/>
</dbReference>
<organism evidence="8 9">
    <name type="scientific">Mucilaginibacter gossypiicola</name>
    <dbReference type="NCBI Taxonomy" id="551995"/>
    <lineage>
        <taxon>Bacteria</taxon>
        <taxon>Pseudomonadati</taxon>
        <taxon>Bacteroidota</taxon>
        <taxon>Sphingobacteriia</taxon>
        <taxon>Sphingobacteriales</taxon>
        <taxon>Sphingobacteriaceae</taxon>
        <taxon>Mucilaginibacter</taxon>
    </lineage>
</organism>
<dbReference type="EMBL" id="FOCL01000004">
    <property type="protein sequence ID" value="SEN76675.1"/>
    <property type="molecule type" value="Genomic_DNA"/>
</dbReference>
<evidence type="ECO:0000313" key="8">
    <source>
        <dbReference type="EMBL" id="SEN76675.1"/>
    </source>
</evidence>
<dbReference type="EC" id="1.7.1.17" evidence="6"/>
<dbReference type="Pfam" id="PF02525">
    <property type="entry name" value="Flavodoxin_2"/>
    <property type="match status" value="1"/>
</dbReference>
<dbReference type="InterPro" id="IPR029039">
    <property type="entry name" value="Flavoprotein-like_sf"/>
</dbReference>
<comment type="function">
    <text evidence="6">Also exhibits azoreductase activity. Catalyzes the reductive cleavage of the azo bond in aromatic azo compounds to the corresponding amines.</text>
</comment>
<feature type="binding site" evidence="6">
    <location>
        <begin position="56"/>
        <end position="58"/>
    </location>
    <ligand>
        <name>FMN</name>
        <dbReference type="ChEBI" id="CHEBI:58210"/>
    </ligand>
</feature>
<dbReference type="Proteomes" id="UP000198942">
    <property type="component" value="Unassembled WGS sequence"/>
</dbReference>
<keyword evidence="2 6" id="KW-0288">FMN</keyword>
<comment type="function">
    <text evidence="6">Quinone reductase that provides resistance to thiol-specific stress caused by electrophilic quinones.</text>
</comment>
<feature type="binding site" evidence="6">
    <location>
        <begin position="180"/>
        <end position="183"/>
    </location>
    <ligand>
        <name>FMN</name>
        <dbReference type="ChEBI" id="CHEBI:58210"/>
    </ligand>
</feature>
<evidence type="ECO:0000313" key="9">
    <source>
        <dbReference type="Proteomes" id="UP000198942"/>
    </source>
</evidence>
<dbReference type="GO" id="GO:0016655">
    <property type="term" value="F:oxidoreductase activity, acting on NAD(P)H, quinone or similar compound as acceptor"/>
    <property type="evidence" value="ECO:0007669"/>
    <property type="project" value="InterPro"/>
</dbReference>
<evidence type="ECO:0000256" key="5">
    <source>
        <dbReference type="ARBA" id="ARBA00048542"/>
    </source>
</evidence>
<comment type="cofactor">
    <cofactor evidence="6">
        <name>FMN</name>
        <dbReference type="ChEBI" id="CHEBI:58210"/>
    </cofactor>
    <text evidence="6">Binds 1 FMN per subunit.</text>
</comment>
<evidence type="ECO:0000256" key="1">
    <source>
        <dbReference type="ARBA" id="ARBA00022630"/>
    </source>
</evidence>
<comment type="catalytic activity">
    <reaction evidence="5">
        <text>N,N-dimethyl-1,4-phenylenediamine + anthranilate + 2 NAD(+) = 2-(4-dimethylaminophenyl)diazenylbenzoate + 2 NADH + 2 H(+)</text>
        <dbReference type="Rhea" id="RHEA:55872"/>
        <dbReference type="ChEBI" id="CHEBI:15378"/>
        <dbReference type="ChEBI" id="CHEBI:15783"/>
        <dbReference type="ChEBI" id="CHEBI:16567"/>
        <dbReference type="ChEBI" id="CHEBI:57540"/>
        <dbReference type="ChEBI" id="CHEBI:57945"/>
        <dbReference type="ChEBI" id="CHEBI:71579"/>
        <dbReference type="EC" id="1.7.1.17"/>
    </reaction>
    <physiologicalReaction direction="right-to-left" evidence="5">
        <dbReference type="Rhea" id="RHEA:55874"/>
    </physiologicalReaction>
</comment>
<evidence type="ECO:0000256" key="6">
    <source>
        <dbReference type="HAMAP-Rule" id="MF_01216"/>
    </source>
</evidence>
<dbReference type="EC" id="1.6.5.-" evidence="6"/>
<proteinExistence type="inferred from homology"/>
<dbReference type="SUPFAM" id="SSF52218">
    <property type="entry name" value="Flavoproteins"/>
    <property type="match status" value="1"/>
</dbReference>
<dbReference type="GO" id="GO:0009055">
    <property type="term" value="F:electron transfer activity"/>
    <property type="evidence" value="ECO:0007669"/>
    <property type="project" value="UniProtKB-UniRule"/>
</dbReference>
<reference evidence="9" key="1">
    <citation type="submission" date="2016-10" db="EMBL/GenBank/DDBJ databases">
        <authorList>
            <person name="Varghese N."/>
            <person name="Submissions S."/>
        </authorList>
    </citation>
    <scope>NUCLEOTIDE SEQUENCE [LARGE SCALE GENOMIC DNA]</scope>
    <source>
        <strain evidence="9">Gh-48</strain>
    </source>
</reference>
<feature type="binding site" evidence="6">
    <location>
        <begin position="136"/>
        <end position="139"/>
    </location>
    <ligand>
        <name>FMN</name>
        <dbReference type="ChEBI" id="CHEBI:58210"/>
    </ligand>
</feature>
<dbReference type="HAMAP" id="MF_01216">
    <property type="entry name" value="Azoreductase_type1"/>
    <property type="match status" value="1"/>
</dbReference>
<dbReference type="PANTHER" id="PTHR43741:SF4">
    <property type="entry name" value="FMN-DEPENDENT NADH:QUINONE OXIDOREDUCTASE"/>
    <property type="match status" value="1"/>
</dbReference>
<dbReference type="PANTHER" id="PTHR43741">
    <property type="entry name" value="FMN-DEPENDENT NADH-AZOREDUCTASE 1"/>
    <property type="match status" value="1"/>
</dbReference>
<dbReference type="GO" id="GO:0016652">
    <property type="term" value="F:oxidoreductase activity, acting on NAD(P)H as acceptor"/>
    <property type="evidence" value="ECO:0007669"/>
    <property type="project" value="UniProtKB-UniRule"/>
</dbReference>
<keyword evidence="4 6" id="KW-0520">NAD</keyword>
<evidence type="ECO:0000256" key="4">
    <source>
        <dbReference type="ARBA" id="ARBA00023027"/>
    </source>
</evidence>
<evidence type="ECO:0000256" key="2">
    <source>
        <dbReference type="ARBA" id="ARBA00022643"/>
    </source>
</evidence>
<comment type="similarity">
    <text evidence="6">Belongs to the azoreductase type 1 family.</text>
</comment>
<evidence type="ECO:0000259" key="7">
    <source>
        <dbReference type="Pfam" id="PF02525"/>
    </source>
</evidence>
<feature type="binding site" evidence="6">
    <location>
        <position position="50"/>
    </location>
    <ligand>
        <name>FMN</name>
        <dbReference type="ChEBI" id="CHEBI:58210"/>
    </ligand>
</feature>
<feature type="domain" description="Flavodoxin-like fold" evidence="7">
    <location>
        <begin position="42"/>
        <end position="237"/>
    </location>
</feature>
<sequence>MFKQISKNQDTTILKDTGILQDSSIFLIVDRGNFAATKYTAMKILHLISSPQGEASFSVKLGNAIVNELQSAHPDHTLTTHDLTTTPFPHLEEAHLTSFYTPEEKRTPELAEAAKNSDEAIAELMSADALVIDTPMYNFGIPSTLKTWIDHICRAGKTFSYGEKGPEGLVKNKKVYLAISSGGVYSEGFMKPYDFTEPYLRTVLGFLGMTDVKTFRVEGVKVPSLQDTALSKAIEAIEL</sequence>
<dbReference type="GO" id="GO:0010181">
    <property type="term" value="F:FMN binding"/>
    <property type="evidence" value="ECO:0007669"/>
    <property type="project" value="UniProtKB-UniRule"/>
</dbReference>